<evidence type="ECO:0000259" key="2">
    <source>
        <dbReference type="Pfam" id="PF08770"/>
    </source>
</evidence>
<dbReference type="InterPro" id="IPR030831">
    <property type="entry name" value="Fuse-rel_SoxYZ"/>
</dbReference>
<dbReference type="Pfam" id="PF08770">
    <property type="entry name" value="SoxZ"/>
    <property type="match status" value="1"/>
</dbReference>
<dbReference type="EMBL" id="CP097635">
    <property type="protein sequence ID" value="URI08293.1"/>
    <property type="molecule type" value="Genomic_DNA"/>
</dbReference>
<evidence type="ECO:0000313" key="5">
    <source>
        <dbReference type="Proteomes" id="UP001056201"/>
    </source>
</evidence>
<feature type="domain" description="Ig-like SoxY" evidence="3">
    <location>
        <begin position="47"/>
        <end position="157"/>
    </location>
</feature>
<gene>
    <name evidence="4" type="ORF">MW290_06915</name>
</gene>
<dbReference type="InterPro" id="IPR014880">
    <property type="entry name" value="SoxZ_dom"/>
</dbReference>
<name>A0ABY4S5M2_AQUTE</name>
<sequence>MKHRRQLLIMAPWLGLGLAAAGPLQAAPSSREDQPEASPQWLKVRASLFGQRPITPATPEQLQLDAPVRAEDAAVVPIAVRSRLPTTGDQRLEKLWLLIDNNPSPVAAVFTLAPGSGQADIETRVRIDEYTHVRAVAQMSDGRLLMATRWLKASGGCSAPPGKDPAAAQASLGRMRLKVEGEPQPGKPVLAQLMVSHPNSSGLAMDQLTRHYIPAHFVRRIDITYAGQPVLSADLDISISENPNLRFWFVPQGAGELKAEVVDNQDLQFRSSLQLQPARAL</sequence>
<reference evidence="4" key="1">
    <citation type="submission" date="2022-05" db="EMBL/GenBank/DDBJ databases">
        <title>An RpoN-dependent PEP-CTERM gene is involved in floc formation of an Aquincola tertiaricarbonis strain.</title>
        <authorList>
            <person name="Qiu D."/>
            <person name="Xia M."/>
        </authorList>
    </citation>
    <scope>NUCLEOTIDE SEQUENCE</scope>
    <source>
        <strain evidence="4">RN12</strain>
    </source>
</reference>
<dbReference type="NCBIfam" id="TIGR04557">
    <property type="entry name" value="fuse_rel_SoxYZ"/>
    <property type="match status" value="1"/>
</dbReference>
<dbReference type="InterPro" id="IPR013783">
    <property type="entry name" value="Ig-like_fold"/>
</dbReference>
<accession>A0ABY4S5M2</accession>
<protein>
    <submittedName>
        <fullName evidence="4">Quinoprotein dehydrogenase-associated SoxYZ-like carrier</fullName>
    </submittedName>
</protein>
<proteinExistence type="predicted"/>
<evidence type="ECO:0000256" key="1">
    <source>
        <dbReference type="SAM" id="SignalP"/>
    </source>
</evidence>
<feature type="chain" id="PRO_5045818083" evidence="1">
    <location>
        <begin position="27"/>
        <end position="281"/>
    </location>
</feature>
<organism evidence="4 5">
    <name type="scientific">Aquincola tertiaricarbonis</name>
    <dbReference type="NCBI Taxonomy" id="391953"/>
    <lineage>
        <taxon>Bacteria</taxon>
        <taxon>Pseudomonadati</taxon>
        <taxon>Pseudomonadota</taxon>
        <taxon>Betaproteobacteria</taxon>
        <taxon>Burkholderiales</taxon>
        <taxon>Sphaerotilaceae</taxon>
        <taxon>Aquincola</taxon>
    </lineage>
</organism>
<dbReference type="Gene3D" id="2.60.40.10">
    <property type="entry name" value="Immunoglobulins"/>
    <property type="match status" value="1"/>
</dbReference>
<dbReference type="RefSeq" id="WP_250196515.1">
    <property type="nucleotide sequence ID" value="NZ_CP097635.1"/>
</dbReference>
<dbReference type="Gene3D" id="2.60.40.2470">
    <property type="entry name" value="SoxY domain"/>
    <property type="match status" value="1"/>
</dbReference>
<evidence type="ECO:0000259" key="3">
    <source>
        <dbReference type="Pfam" id="PF13501"/>
    </source>
</evidence>
<feature type="domain" description="Sulphur oxidation protein SoxZ" evidence="2">
    <location>
        <begin position="182"/>
        <end position="272"/>
    </location>
</feature>
<dbReference type="InterPro" id="IPR032711">
    <property type="entry name" value="SoxY"/>
</dbReference>
<feature type="signal peptide" evidence="1">
    <location>
        <begin position="1"/>
        <end position="26"/>
    </location>
</feature>
<dbReference type="InterPro" id="IPR014756">
    <property type="entry name" value="Ig_E-set"/>
</dbReference>
<evidence type="ECO:0000313" key="4">
    <source>
        <dbReference type="EMBL" id="URI08293.1"/>
    </source>
</evidence>
<dbReference type="Proteomes" id="UP001056201">
    <property type="component" value="Chromosome 1"/>
</dbReference>
<keyword evidence="1" id="KW-0732">Signal</keyword>
<keyword evidence="5" id="KW-1185">Reference proteome</keyword>
<dbReference type="InterPro" id="IPR038162">
    <property type="entry name" value="SoxY_sf"/>
</dbReference>
<dbReference type="Pfam" id="PF13501">
    <property type="entry name" value="SoxY"/>
    <property type="match status" value="1"/>
</dbReference>
<dbReference type="SUPFAM" id="SSF81296">
    <property type="entry name" value="E set domains"/>
    <property type="match status" value="1"/>
</dbReference>